<comment type="similarity">
    <text evidence="1 4">Belongs to the glycerate kinase type-1 family.</text>
</comment>
<evidence type="ECO:0000256" key="2">
    <source>
        <dbReference type="ARBA" id="ARBA00022679"/>
    </source>
</evidence>
<dbReference type="KEGG" id="aswu:HUW51_23180"/>
<keyword evidence="2 4" id="KW-0808">Transferase</keyword>
<dbReference type="InterPro" id="IPR004381">
    <property type="entry name" value="Glycerate_kinase"/>
</dbReference>
<evidence type="ECO:0000256" key="3">
    <source>
        <dbReference type="ARBA" id="ARBA00022777"/>
    </source>
</evidence>
<sequence>MHVVISPNAFKHSLSGLEVANAIKAGLEESNIDATYFIFPVADGGEGMLEILVNHWQGTYRQVAVLDPLLRPITATFGLVNQGKTAVIELAQASGLKHLTSTEPDPLQASTYGTGQLVKAALDAGVQEILIGVGNSATVDGGTGLLQALGVQFYDEQDQQLPPGAASLRQLARIDLTELDSRLETCEITVVCDVDNPLLGPKGAAFVFGPQKGADEKAVVLLENALTNLAQIIQQQFNKQIAHLPHGGAAGGTAAGLAAILNAKLVPGTEYILQKTNFRELLNNADLLITAEGGLDEQTLAGKGPYGVAKLAKNLKIPVVALAGQMPVDLNLKDFHYFDAVFPIGTGPVPLTEAIAHTAVNLKRTACQVGKLLLLPVNTRKT</sequence>
<dbReference type="SUPFAM" id="SSF110738">
    <property type="entry name" value="Glycerate kinase I"/>
    <property type="match status" value="1"/>
</dbReference>
<evidence type="ECO:0000313" key="5">
    <source>
        <dbReference type="EMBL" id="QNF35468.1"/>
    </source>
</evidence>
<dbReference type="Gene3D" id="3.90.1510.10">
    <property type="entry name" value="Glycerate kinase, domain 2"/>
    <property type="match status" value="1"/>
</dbReference>
<dbReference type="Proteomes" id="UP000515237">
    <property type="component" value="Chromosome"/>
</dbReference>
<dbReference type="AlphaFoldDB" id="A0A7G7GE84"/>
<dbReference type="InterPro" id="IPR018193">
    <property type="entry name" value="Glyc_kinase_flavodox-like_fold"/>
</dbReference>
<organism evidence="5 6">
    <name type="scientific">Adhaeribacter swui</name>
    <dbReference type="NCBI Taxonomy" id="2086471"/>
    <lineage>
        <taxon>Bacteria</taxon>
        <taxon>Pseudomonadati</taxon>
        <taxon>Bacteroidota</taxon>
        <taxon>Cytophagia</taxon>
        <taxon>Cytophagales</taxon>
        <taxon>Hymenobacteraceae</taxon>
        <taxon>Adhaeribacter</taxon>
    </lineage>
</organism>
<dbReference type="Gene3D" id="3.40.50.10350">
    <property type="entry name" value="Glycerate kinase, domain 1"/>
    <property type="match status" value="1"/>
</dbReference>
<dbReference type="NCBIfam" id="TIGR00045">
    <property type="entry name" value="glycerate kinase"/>
    <property type="match status" value="1"/>
</dbReference>
<dbReference type="RefSeq" id="WP_185271960.1">
    <property type="nucleotide sequence ID" value="NZ_CP055156.1"/>
</dbReference>
<dbReference type="PIRSF" id="PIRSF006078">
    <property type="entry name" value="GlxK"/>
    <property type="match status" value="1"/>
</dbReference>
<evidence type="ECO:0000256" key="4">
    <source>
        <dbReference type="PIRNR" id="PIRNR006078"/>
    </source>
</evidence>
<reference evidence="5 6" key="1">
    <citation type="journal article" date="2018" name="Int. J. Syst. Evol. Microbiol.">
        <title>Adhaeribacter swui sp. nov., isolated from wet mud.</title>
        <authorList>
            <person name="Kim D.U."/>
            <person name="Kim K.W."/>
            <person name="Kang M.S."/>
            <person name="Kim J.Y."/>
            <person name="Jang J.H."/>
            <person name="Kim M.K."/>
        </authorList>
    </citation>
    <scope>NUCLEOTIDE SEQUENCE [LARGE SCALE GENOMIC DNA]</scope>
    <source>
        <strain evidence="5 6">KCTC 52873</strain>
    </source>
</reference>
<dbReference type="GO" id="GO:0031388">
    <property type="term" value="P:organic acid phosphorylation"/>
    <property type="evidence" value="ECO:0007669"/>
    <property type="project" value="UniProtKB-UniRule"/>
</dbReference>
<proteinExistence type="inferred from homology"/>
<dbReference type="Pfam" id="PF02595">
    <property type="entry name" value="Gly_kinase"/>
    <property type="match status" value="1"/>
</dbReference>
<keyword evidence="3 4" id="KW-0418">Kinase</keyword>
<dbReference type="InterPro" id="IPR036129">
    <property type="entry name" value="Glycerate_kinase_sf"/>
</dbReference>
<protein>
    <submittedName>
        <fullName evidence="5">Glycerate kinase</fullName>
    </submittedName>
</protein>
<evidence type="ECO:0000256" key="1">
    <source>
        <dbReference type="ARBA" id="ARBA00006284"/>
    </source>
</evidence>
<name>A0A7G7GE84_9BACT</name>
<gene>
    <name evidence="5" type="ORF">HUW51_23180</name>
</gene>
<dbReference type="PANTHER" id="PTHR21599:SF0">
    <property type="entry name" value="GLYCERATE KINASE"/>
    <property type="match status" value="1"/>
</dbReference>
<keyword evidence="6" id="KW-1185">Reference proteome</keyword>
<dbReference type="GO" id="GO:0008887">
    <property type="term" value="F:glycerate kinase activity"/>
    <property type="evidence" value="ECO:0007669"/>
    <property type="project" value="UniProtKB-UniRule"/>
</dbReference>
<evidence type="ECO:0000313" key="6">
    <source>
        <dbReference type="Proteomes" id="UP000515237"/>
    </source>
</evidence>
<dbReference type="InterPro" id="IPR018197">
    <property type="entry name" value="Glycerate_kinase_RE-like"/>
</dbReference>
<dbReference type="PANTHER" id="PTHR21599">
    <property type="entry name" value="GLYCERATE KINASE"/>
    <property type="match status" value="1"/>
</dbReference>
<accession>A0A7G7GE84</accession>
<dbReference type="EMBL" id="CP055156">
    <property type="protein sequence ID" value="QNF35468.1"/>
    <property type="molecule type" value="Genomic_DNA"/>
</dbReference>